<feature type="domain" description="Antitoxin Xre/MbcA/ParS-like toxin-binding" evidence="1">
    <location>
        <begin position="111"/>
        <end position="160"/>
    </location>
</feature>
<protein>
    <submittedName>
        <fullName evidence="3">DUF2384 domain-containing protein</fullName>
    </submittedName>
</protein>
<accession>A0A5C0VL71</accession>
<evidence type="ECO:0000259" key="2">
    <source>
        <dbReference type="Pfam" id="PF20432"/>
    </source>
</evidence>
<dbReference type="NCBIfam" id="TIGR02293">
    <property type="entry name" value="TAS_TIGR02293"/>
    <property type="match status" value="1"/>
</dbReference>
<dbReference type="Pfam" id="PF09722">
    <property type="entry name" value="Xre_MbcA_ParS_C"/>
    <property type="match status" value="1"/>
</dbReference>
<reference evidence="3 4" key="1">
    <citation type="submission" date="2019-08" db="EMBL/GenBank/DDBJ databases">
        <title>Pedobacter sp. nov., isolated from Han river, South Korea.</title>
        <authorList>
            <person name="Lee D.-H."/>
            <person name="Kim Y.-S."/>
            <person name="Hwang E.-M."/>
            <person name="Le Tran T.C."/>
            <person name="Cha C.-J."/>
        </authorList>
    </citation>
    <scope>NUCLEOTIDE SEQUENCE [LARGE SCALE GENOMIC DNA]</scope>
    <source>
        <strain evidence="3 4">CJ43</strain>
    </source>
</reference>
<dbReference type="InterPro" id="IPR011979">
    <property type="entry name" value="Antitox_Xre"/>
</dbReference>
<name>A0A5C0VL71_9SPHI</name>
<evidence type="ECO:0000259" key="1">
    <source>
        <dbReference type="Pfam" id="PF09722"/>
    </source>
</evidence>
<dbReference type="EMBL" id="CP043329">
    <property type="protein sequence ID" value="QEK53176.1"/>
    <property type="molecule type" value="Genomic_DNA"/>
</dbReference>
<sequence length="163" mass="18432">MENNKVEEPLIEYLTQPQEMLHAVVSLLGGLSVLNFKKPISSDFDLLELTRAGLPKKALAHLIKSIAFTFQELAAIMHISERTLQRFDENALIDAAYSEKAIDLARLYVRGEQVFGSLERFKLWMKSPSYVFKNQTPASFLDTSLGFDLISKELGRIEHGLFA</sequence>
<dbReference type="InterPro" id="IPR046847">
    <property type="entry name" value="Xre-like_HTH"/>
</dbReference>
<dbReference type="KEGG" id="pej:FYC62_16915"/>
<dbReference type="InterPro" id="IPR024467">
    <property type="entry name" value="Xre/MbcA/ParS-like_toxin-bd"/>
</dbReference>
<evidence type="ECO:0000313" key="4">
    <source>
        <dbReference type="Proteomes" id="UP000323653"/>
    </source>
</evidence>
<feature type="domain" description="Antitoxin Xre-like helix-turn-helix" evidence="2">
    <location>
        <begin position="45"/>
        <end position="106"/>
    </location>
</feature>
<keyword evidence="4" id="KW-1185">Reference proteome</keyword>
<dbReference type="AlphaFoldDB" id="A0A5C0VL71"/>
<dbReference type="Proteomes" id="UP000323653">
    <property type="component" value="Chromosome"/>
</dbReference>
<organism evidence="3 4">
    <name type="scientific">Pedobacter aquae</name>
    <dbReference type="NCBI Taxonomy" id="2605747"/>
    <lineage>
        <taxon>Bacteria</taxon>
        <taxon>Pseudomonadati</taxon>
        <taxon>Bacteroidota</taxon>
        <taxon>Sphingobacteriia</taxon>
        <taxon>Sphingobacteriales</taxon>
        <taxon>Sphingobacteriaceae</taxon>
        <taxon>Pedobacter</taxon>
    </lineage>
</organism>
<dbReference type="RefSeq" id="WP_149075800.1">
    <property type="nucleotide sequence ID" value="NZ_CP043329.1"/>
</dbReference>
<gene>
    <name evidence="3" type="ORF">FYC62_16915</name>
</gene>
<dbReference type="GO" id="GO:0003677">
    <property type="term" value="F:DNA binding"/>
    <property type="evidence" value="ECO:0007669"/>
    <property type="project" value="InterPro"/>
</dbReference>
<proteinExistence type="predicted"/>
<dbReference type="Pfam" id="PF20432">
    <property type="entry name" value="Xre-like-HTH"/>
    <property type="match status" value="1"/>
</dbReference>
<evidence type="ECO:0000313" key="3">
    <source>
        <dbReference type="EMBL" id="QEK53176.1"/>
    </source>
</evidence>